<evidence type="ECO:0000256" key="2">
    <source>
        <dbReference type="SAM" id="Phobius"/>
    </source>
</evidence>
<dbReference type="Gene3D" id="3.30.530.20">
    <property type="match status" value="1"/>
</dbReference>
<evidence type="ECO:0000313" key="3">
    <source>
        <dbReference type="EMBL" id="NMH99865.1"/>
    </source>
</evidence>
<comment type="caution">
    <text evidence="3">The sequence shown here is derived from an EMBL/GenBank/DDBJ whole genome shotgun (WGS) entry which is preliminary data.</text>
</comment>
<feature type="region of interest" description="Disordered" evidence="1">
    <location>
        <begin position="145"/>
        <end position="164"/>
    </location>
</feature>
<evidence type="ECO:0000256" key="1">
    <source>
        <dbReference type="SAM" id="MobiDB-lite"/>
    </source>
</evidence>
<dbReference type="RefSeq" id="WP_169383349.1">
    <property type="nucleotide sequence ID" value="NZ_JAAXLA010000044.1"/>
</dbReference>
<evidence type="ECO:0000313" key="4">
    <source>
        <dbReference type="Proteomes" id="UP000820669"/>
    </source>
</evidence>
<dbReference type="InterPro" id="IPR023393">
    <property type="entry name" value="START-like_dom_sf"/>
</dbReference>
<accession>A0ABX1SE64</accession>
<evidence type="ECO:0008006" key="5">
    <source>
        <dbReference type="Google" id="ProtNLM"/>
    </source>
</evidence>
<dbReference type="PANTHER" id="PTHR38588">
    <property type="entry name" value="BLL0334 PROTEIN"/>
    <property type="match status" value="1"/>
</dbReference>
<dbReference type="PANTHER" id="PTHR38588:SF1">
    <property type="entry name" value="BLL0334 PROTEIN"/>
    <property type="match status" value="1"/>
</dbReference>
<keyword evidence="2" id="KW-0472">Membrane</keyword>
<name>A0ABX1SE64_9PSEU</name>
<dbReference type="SUPFAM" id="SSF55961">
    <property type="entry name" value="Bet v1-like"/>
    <property type="match status" value="1"/>
</dbReference>
<keyword evidence="2" id="KW-1133">Transmembrane helix</keyword>
<gene>
    <name evidence="3" type="ORF">HF526_21465</name>
</gene>
<dbReference type="Proteomes" id="UP000820669">
    <property type="component" value="Unassembled WGS sequence"/>
</dbReference>
<protein>
    <recommendedName>
        <fullName evidence="5">Carbon monoxide dehydrogenase subunit G</fullName>
    </recommendedName>
</protein>
<feature type="transmembrane region" description="Helical" evidence="2">
    <location>
        <begin position="174"/>
        <end position="191"/>
    </location>
</feature>
<reference evidence="3 4" key="1">
    <citation type="submission" date="2020-04" db="EMBL/GenBank/DDBJ databases">
        <authorList>
            <person name="Klaysubun C."/>
            <person name="Duangmal K."/>
            <person name="Lipun K."/>
        </authorList>
    </citation>
    <scope>NUCLEOTIDE SEQUENCE [LARGE SCALE GENOMIC DNA]</scope>
    <source>
        <strain evidence="3 4">K10HN5</strain>
    </source>
</reference>
<dbReference type="InterPro" id="IPR010419">
    <property type="entry name" value="CO_DH_gsu"/>
</dbReference>
<dbReference type="Pfam" id="PF10604">
    <property type="entry name" value="Polyketide_cyc2"/>
    <property type="match status" value="1"/>
</dbReference>
<keyword evidence="4" id="KW-1185">Reference proteome</keyword>
<organism evidence="3 4">
    <name type="scientific">Pseudonocardia acidicola</name>
    <dbReference type="NCBI Taxonomy" id="2724939"/>
    <lineage>
        <taxon>Bacteria</taxon>
        <taxon>Bacillati</taxon>
        <taxon>Actinomycetota</taxon>
        <taxon>Actinomycetes</taxon>
        <taxon>Pseudonocardiales</taxon>
        <taxon>Pseudonocardiaceae</taxon>
        <taxon>Pseudonocardia</taxon>
    </lineage>
</organism>
<proteinExistence type="predicted"/>
<keyword evidence="2" id="KW-0812">Transmembrane</keyword>
<sequence>MELISTVTVDAPVDRTWAAVTDLRQVVSYLPDARRVPQHGPHDHDQTTVAWHSPLCRDDVTARIVERDDDAHRMVLRVEGGVSATVRVALQPQGTGTRIGVETGLTPGGATARTGRGVIAGAVAKLVGQAAQRLEAALRAAAPPAAGEAAAPREPAVSAPDPIPARDGAGLPRAVPVIAALLAVLLGWRFARRAGGATRRPA</sequence>
<dbReference type="EMBL" id="JAAXLA010000044">
    <property type="protein sequence ID" value="NMH99865.1"/>
    <property type="molecule type" value="Genomic_DNA"/>
</dbReference>
<feature type="compositionally biased region" description="Low complexity" evidence="1">
    <location>
        <begin position="145"/>
        <end position="156"/>
    </location>
</feature>
<dbReference type="InterPro" id="IPR019587">
    <property type="entry name" value="Polyketide_cyclase/dehydratase"/>
</dbReference>